<organism evidence="3 4">
    <name type="scientific">Lentithecium fluviatile CBS 122367</name>
    <dbReference type="NCBI Taxonomy" id="1168545"/>
    <lineage>
        <taxon>Eukaryota</taxon>
        <taxon>Fungi</taxon>
        <taxon>Dikarya</taxon>
        <taxon>Ascomycota</taxon>
        <taxon>Pezizomycotina</taxon>
        <taxon>Dothideomycetes</taxon>
        <taxon>Pleosporomycetidae</taxon>
        <taxon>Pleosporales</taxon>
        <taxon>Massarineae</taxon>
        <taxon>Lentitheciaceae</taxon>
        <taxon>Lentithecium</taxon>
    </lineage>
</organism>
<evidence type="ECO:0000313" key="4">
    <source>
        <dbReference type="Proteomes" id="UP000799291"/>
    </source>
</evidence>
<reference evidence="3" key="1">
    <citation type="journal article" date="2020" name="Stud. Mycol.">
        <title>101 Dothideomycetes genomes: a test case for predicting lifestyles and emergence of pathogens.</title>
        <authorList>
            <person name="Haridas S."/>
            <person name="Albert R."/>
            <person name="Binder M."/>
            <person name="Bloem J."/>
            <person name="Labutti K."/>
            <person name="Salamov A."/>
            <person name="Andreopoulos B."/>
            <person name="Baker S."/>
            <person name="Barry K."/>
            <person name="Bills G."/>
            <person name="Bluhm B."/>
            <person name="Cannon C."/>
            <person name="Castanera R."/>
            <person name="Culley D."/>
            <person name="Daum C."/>
            <person name="Ezra D."/>
            <person name="Gonzalez J."/>
            <person name="Henrissat B."/>
            <person name="Kuo A."/>
            <person name="Liang C."/>
            <person name="Lipzen A."/>
            <person name="Lutzoni F."/>
            <person name="Magnuson J."/>
            <person name="Mondo S."/>
            <person name="Nolan M."/>
            <person name="Ohm R."/>
            <person name="Pangilinan J."/>
            <person name="Park H.-J."/>
            <person name="Ramirez L."/>
            <person name="Alfaro M."/>
            <person name="Sun H."/>
            <person name="Tritt A."/>
            <person name="Yoshinaga Y."/>
            <person name="Zwiers L.-H."/>
            <person name="Turgeon B."/>
            <person name="Goodwin S."/>
            <person name="Spatafora J."/>
            <person name="Crous P."/>
            <person name="Grigoriev I."/>
        </authorList>
    </citation>
    <scope>NUCLEOTIDE SEQUENCE</scope>
    <source>
        <strain evidence="3">CBS 122367</strain>
    </source>
</reference>
<dbReference type="AlphaFoldDB" id="A0A6G1JAJ3"/>
<evidence type="ECO:0000313" key="3">
    <source>
        <dbReference type="EMBL" id="KAF2687552.1"/>
    </source>
</evidence>
<sequence length="745" mass="84488">MTDTDAAGGMPSYSRADHGRSNYQAKGAPPSQRCSKCQELCEKLWNLYRGHRYPADEIKIKHHCFSVLQASAHSGCDACTLIRAALLVTTRYANLVRSTRHVDVKIQPGREVYIELQLAQGSAGGYLMVTDNVGTTNQHIKKLATFSPQTYVEDLRDTTKQIKAWLTACTDSHEPSEYSTSLDTFSPIGSEHEPSKNAREQHAFLPTRLIEVEINDGSHDIRVHATQKRTRIDENNQYLILSYCWGQMENNAKTTTGNLDQRTIGFSSAALPRTIRDAINITRELGFRFLWVDATCIIQGEDGDWQQESTRMHEYYGNATFTIVACSSENSEGGCTVRPIRDVSLRPCLINPVSHRMVEQAGSQAILEPGLSHRPMWLHCSMIPAYREIVDGSVWARRGWTFQERWLSRRLVFWTECGLFWDCGHHVYTEGDDDRLDRYTGKNPRVLRDIDKLRSEQLTGLFWLDQLHNYSTCRFTYAKDKLAALSGLAKCIQDHLDKRITFSKTPTSPENVPTSPEIGSITYLSGLWSNNFAIGLAWYSDHSHNRRVNDYVAPSWSLFSVDGPVRFAGTPYGSSLGWAEPIPTRRLPYMLANVPWRTELDIFRCTLDFLDYSLNHVDNSFGPLKPGSKLTVRGIVNQTGLTTRELPDDKRNDFYRCFCYAHGNGYLWDDATYLTSEPISALLLATKIGFRNFLCLLVVPTYQRPGEYKRIGLGITNNGRYMGKPIEDPHFTIDPNIEPCVIDLV</sequence>
<proteinExistence type="predicted"/>
<dbReference type="Pfam" id="PF06985">
    <property type="entry name" value="HET"/>
    <property type="match status" value="1"/>
</dbReference>
<dbReference type="Proteomes" id="UP000799291">
    <property type="component" value="Unassembled WGS sequence"/>
</dbReference>
<dbReference type="PANTHER" id="PTHR33112:SF16">
    <property type="entry name" value="HETEROKARYON INCOMPATIBILITY DOMAIN-CONTAINING PROTEIN"/>
    <property type="match status" value="1"/>
</dbReference>
<dbReference type="OrthoDB" id="2958217at2759"/>
<protein>
    <submittedName>
        <fullName evidence="3">HET-domain-containing protein</fullName>
    </submittedName>
</protein>
<name>A0A6G1JAJ3_9PLEO</name>
<dbReference type="EMBL" id="MU005575">
    <property type="protein sequence ID" value="KAF2687552.1"/>
    <property type="molecule type" value="Genomic_DNA"/>
</dbReference>
<feature type="region of interest" description="Disordered" evidence="1">
    <location>
        <begin position="1"/>
        <end position="32"/>
    </location>
</feature>
<evidence type="ECO:0000256" key="1">
    <source>
        <dbReference type="SAM" id="MobiDB-lite"/>
    </source>
</evidence>
<accession>A0A6G1JAJ3</accession>
<dbReference type="InterPro" id="IPR010730">
    <property type="entry name" value="HET"/>
</dbReference>
<keyword evidence="4" id="KW-1185">Reference proteome</keyword>
<feature type="domain" description="Heterokaryon incompatibility" evidence="2">
    <location>
        <begin position="238"/>
        <end position="404"/>
    </location>
</feature>
<dbReference type="PANTHER" id="PTHR33112">
    <property type="entry name" value="DOMAIN PROTEIN, PUTATIVE-RELATED"/>
    <property type="match status" value="1"/>
</dbReference>
<evidence type="ECO:0000259" key="2">
    <source>
        <dbReference type="Pfam" id="PF06985"/>
    </source>
</evidence>
<gene>
    <name evidence="3" type="ORF">K458DRAFT_334083</name>
</gene>